<keyword evidence="3 7" id="KW-1003">Cell membrane</keyword>
<keyword evidence="7" id="KW-0808">Transferase</keyword>
<dbReference type="PIRSF" id="PIRSF500217">
    <property type="entry name" value="AlgI"/>
    <property type="match status" value="1"/>
</dbReference>
<accession>A0AAE3H087</accession>
<evidence type="ECO:0000256" key="7">
    <source>
        <dbReference type="PIRNR" id="PIRNR016636"/>
    </source>
</evidence>
<dbReference type="GO" id="GO:0005886">
    <property type="term" value="C:plasma membrane"/>
    <property type="evidence" value="ECO:0007669"/>
    <property type="project" value="UniProtKB-SubCell"/>
</dbReference>
<comment type="subcellular location">
    <subcellularLocation>
        <location evidence="1">Cell membrane</location>
        <topology evidence="1">Multi-pass membrane protein</topology>
    </subcellularLocation>
</comment>
<dbReference type="InterPro" id="IPR051085">
    <property type="entry name" value="MB_O-acyltransferase"/>
</dbReference>
<protein>
    <submittedName>
        <fullName evidence="9">MBOAT family protein</fullName>
    </submittedName>
</protein>
<dbReference type="InterPro" id="IPR024194">
    <property type="entry name" value="Ac/AlaTfrase_AlgI/DltB"/>
</dbReference>
<feature type="transmembrane region" description="Helical" evidence="8">
    <location>
        <begin position="315"/>
        <end position="338"/>
    </location>
</feature>
<comment type="similarity">
    <text evidence="2 7">Belongs to the membrane-bound acyltransferase family.</text>
</comment>
<feature type="transmembrane region" description="Helical" evidence="8">
    <location>
        <begin position="226"/>
        <end position="245"/>
    </location>
</feature>
<feature type="transmembrane region" description="Helical" evidence="8">
    <location>
        <begin position="458"/>
        <end position="480"/>
    </location>
</feature>
<evidence type="ECO:0000313" key="9">
    <source>
        <dbReference type="EMBL" id="MCP9762508.1"/>
    </source>
</evidence>
<dbReference type="RefSeq" id="WP_255036279.1">
    <property type="nucleotide sequence ID" value="NZ_RJUF01000011.1"/>
</dbReference>
<gene>
    <name evidence="9" type="ORF">EGI31_06040</name>
</gene>
<evidence type="ECO:0000256" key="6">
    <source>
        <dbReference type="ARBA" id="ARBA00023136"/>
    </source>
</evidence>
<dbReference type="GO" id="GO:0042121">
    <property type="term" value="P:alginic acid biosynthetic process"/>
    <property type="evidence" value="ECO:0007669"/>
    <property type="project" value="InterPro"/>
</dbReference>
<dbReference type="PANTHER" id="PTHR13285:SF18">
    <property type="entry name" value="PROTEIN-CYSTEINE N-PALMITOYLTRANSFERASE RASP"/>
    <property type="match status" value="1"/>
</dbReference>
<keyword evidence="6 7" id="KW-0472">Membrane</keyword>
<evidence type="ECO:0000256" key="2">
    <source>
        <dbReference type="ARBA" id="ARBA00010323"/>
    </source>
</evidence>
<reference evidence="9 10" key="1">
    <citation type="submission" date="2018-11" db="EMBL/GenBank/DDBJ databases">
        <title>Novel bacteria species description.</title>
        <authorList>
            <person name="Han J.-H."/>
        </authorList>
    </citation>
    <scope>NUCLEOTIDE SEQUENCE [LARGE SCALE GENOMIC DNA]</scope>
    <source>
        <strain evidence="9 10">KCTC23259</strain>
    </source>
</reference>
<feature type="transmembrane region" description="Helical" evidence="8">
    <location>
        <begin position="420"/>
        <end position="437"/>
    </location>
</feature>
<dbReference type="GO" id="GO:0016746">
    <property type="term" value="F:acyltransferase activity"/>
    <property type="evidence" value="ECO:0007669"/>
    <property type="project" value="UniProtKB-KW"/>
</dbReference>
<organism evidence="9 10">
    <name type="scientific">Lacihabitans soyangensis</name>
    <dbReference type="NCBI Taxonomy" id="869394"/>
    <lineage>
        <taxon>Bacteria</taxon>
        <taxon>Pseudomonadati</taxon>
        <taxon>Bacteroidota</taxon>
        <taxon>Cytophagia</taxon>
        <taxon>Cytophagales</taxon>
        <taxon>Leadbetterellaceae</taxon>
        <taxon>Lacihabitans</taxon>
    </lineage>
</organism>
<proteinExistence type="inferred from homology"/>
<dbReference type="Proteomes" id="UP001204144">
    <property type="component" value="Unassembled WGS sequence"/>
</dbReference>
<dbReference type="InterPro" id="IPR028362">
    <property type="entry name" value="AlgI"/>
</dbReference>
<feature type="transmembrane region" description="Helical" evidence="8">
    <location>
        <begin position="51"/>
        <end position="67"/>
    </location>
</feature>
<comment type="caution">
    <text evidence="9">The sequence shown here is derived from an EMBL/GenBank/DDBJ whole genome shotgun (WGS) entry which is preliminary data.</text>
</comment>
<keyword evidence="10" id="KW-1185">Reference proteome</keyword>
<evidence type="ECO:0000256" key="3">
    <source>
        <dbReference type="ARBA" id="ARBA00022475"/>
    </source>
</evidence>
<keyword evidence="5 8" id="KW-1133">Transmembrane helix</keyword>
<keyword evidence="7" id="KW-0012">Acyltransferase</keyword>
<dbReference type="Pfam" id="PF03062">
    <property type="entry name" value="MBOAT"/>
    <property type="match status" value="1"/>
</dbReference>
<evidence type="ECO:0000256" key="5">
    <source>
        <dbReference type="ARBA" id="ARBA00022989"/>
    </source>
</evidence>
<dbReference type="InterPro" id="IPR004299">
    <property type="entry name" value="MBOAT_fam"/>
</dbReference>
<feature type="transmembrane region" description="Helical" evidence="8">
    <location>
        <begin position="153"/>
        <end position="171"/>
    </location>
</feature>
<evidence type="ECO:0000256" key="1">
    <source>
        <dbReference type="ARBA" id="ARBA00004651"/>
    </source>
</evidence>
<dbReference type="EMBL" id="RJUF01000011">
    <property type="protein sequence ID" value="MCP9762508.1"/>
    <property type="molecule type" value="Genomic_DNA"/>
</dbReference>
<feature type="transmembrane region" description="Helical" evidence="8">
    <location>
        <begin position="6"/>
        <end position="23"/>
    </location>
</feature>
<feature type="transmembrane region" description="Helical" evidence="8">
    <location>
        <begin position="117"/>
        <end position="141"/>
    </location>
</feature>
<name>A0AAE3H087_9BACT</name>
<evidence type="ECO:0000313" key="10">
    <source>
        <dbReference type="Proteomes" id="UP001204144"/>
    </source>
</evidence>
<dbReference type="PANTHER" id="PTHR13285">
    <property type="entry name" value="ACYLTRANSFERASE"/>
    <property type="match status" value="1"/>
</dbReference>
<feature type="transmembrane region" description="Helical" evidence="8">
    <location>
        <begin position="79"/>
        <end position="97"/>
    </location>
</feature>
<evidence type="ECO:0000256" key="4">
    <source>
        <dbReference type="ARBA" id="ARBA00022692"/>
    </source>
</evidence>
<sequence length="482" mass="56849">MSFVSFAFIPFFLSVFTLYWFVFKKNLTKQNILLFVASYIFYGFWDWRFTFLLLFSTVLDYFLSHFIHNSRSDSQRKNFFILSLVINLGLLGVFKYFDFFSTSFAQLLGHFGWKVDPILLNLILPVGISFYTFHGISYIFDVYTRKISPEEDFVVYAVFVSFFPLLVAGPIERATHLLPQIQKARKFDYLLAKEGICQFLWGLFKKLVIADNCGFFANLIFDDADILSGSTYFLGAIFFSFQIYADFSGYSEMASGTAKLLGFNLIRNFAYPYFAKSLVEFWRRWHISLSSWFRDYLYIPLGGSDHGRIRRIFNVFFVFCISGLWHGASWHFVLWSLANWLLLMPKLFTGHFDIAVSKWVKNDFQQGILDGFRIIKTFLLVSLIWIFFRIESISEIKLIFSQIFSLSFFTVPAFQYIENSYIVAVFVLFFLIIEWFGKDGDFALQNLLKGRSKILRWSFYYFLILVMIYKSGNEQTFIYFQF</sequence>
<evidence type="ECO:0000256" key="8">
    <source>
        <dbReference type="SAM" id="Phobius"/>
    </source>
</evidence>
<dbReference type="PIRSF" id="PIRSF016636">
    <property type="entry name" value="AlgI_DltB"/>
    <property type="match status" value="1"/>
</dbReference>
<keyword evidence="4 8" id="KW-0812">Transmembrane</keyword>
<dbReference type="AlphaFoldDB" id="A0AAE3H087"/>